<dbReference type="AlphaFoldDB" id="A0A7E5VAB3"/>
<dbReference type="GeneID" id="113492110"/>
<keyword evidence="8" id="KW-1185">Reference proteome</keyword>
<feature type="chain" id="PRO_5028898200" evidence="6">
    <location>
        <begin position="19"/>
        <end position="1275"/>
    </location>
</feature>
<sequence>MYLSWCVVVAAALACAAADEASDPEGLLEPVPVPSNDDYSIYVGRWTECNPLGAGEHAARTIERYIRTETDSLVHTPRLGLQRRQVQCRKKDGKFVESMYCGNALAQIGTARVCVIKEDCVLAEWLPWRPRPDGALVRTRRLKRLPQGGGKECDVVEEVRPAALEASAHWTPGPWGPCRVAIEIGHATTLPDAPDNDDDADDNDAIYDDDDDEDDDAEDEGKAARDAGCGGGVQRRDATCVRADGRALHPAQCAHAPMPTLVQPCEVPCPRDCEVGEWGEWGACQPTDGCPLYPVQQLTTTGYSVRRRRVISAASGGGAPCPPLEEKRTCSTPRCASWKALPWGPCVLSQPHTSCGPGKRSRELRCVGHDGKEAQRAWCSGTGAPPRSERCRIACAGDCVVSSWAAWSKCSAPCAAAAHPRPFRTRRRHILAHASPNGWPCPPEDQLIQNETCNTHACATYSWLATPWGPCERRRQDFTPVNNYTELLDGEMYNESDDEEPCIEEGEMVRDVMCVQNNADVVREALCAPLRRPASRRACTVRCRRGCKVEAWMPWSPCPNTCEPGKQVRVRVVVGGPSCGSRMETRACPVSRTCRARDAAWVPGDWSTCRLPPAQRCGEGYRIRSIWCGSESHRVEAGACAGLLIPRSVAACRVTCEHTAPVTCGLICADPLKYLDASDPDIPNCVCKNVSLELLPSDSDCILPPGMECGEGRSLRAARCMVGGRDVPMDVCKKYHPLTGPSRVREASTDGYSYDVEFPSLLRGACSVRCARDCAVGEWGEWGPCASEPGSRAAFRFRTREVIEEGSAGGRECGATLQRATCAVLEPRWALGEWSVCAPPRSLCGRAIINRTVTCVDGSGATLPEAACEAAGAGPAASRDATCRAPCPRDCVVSSWSEWSPCEQTKWGGRRDRTRVVLRPADDGGSPCPHLVGAEPCAPHAYSWHVAPWDDCQPLGGSPCGEGTKKRAVRCLRSDGVFVNDSYCPNTTATEAKESWCYVPCGVDCELSEWGAWDSSACSCGDAHSARHMRRTRQHLTAAVWPGRACPPTEQRAPCPRDPCLRLVARPSLGCHIQVNNEQTSAGAEAERACGWGVKVSHARCELAGAGDDSTEAFLQPWRCAAVLPGRIVAPPMHYQEDEVCEVECGCKQSESGQPGPWGAWGACRGGARSRTRQLLVPARRACSIPSRYVTIEWANCTGEMDEIPDLLAVEPRDDKPRLASNQDVYHDGYIEGSTSVLAVVWTATIVLSFYGAYMLYRGFIRCLRSRKMKSITKV</sequence>
<dbReference type="RefSeq" id="XP_026725225.1">
    <property type="nucleotide sequence ID" value="XM_026869424.1"/>
</dbReference>
<dbReference type="PROSITE" id="PS50092">
    <property type="entry name" value="TSP1"/>
    <property type="match status" value="8"/>
</dbReference>
<dbReference type="OrthoDB" id="5814848at2759"/>
<evidence type="ECO:0000256" key="3">
    <source>
        <dbReference type="ARBA" id="ARBA00023180"/>
    </source>
</evidence>
<keyword evidence="5" id="KW-1133">Transmembrane helix</keyword>
<evidence type="ECO:0000256" key="6">
    <source>
        <dbReference type="SAM" id="SignalP"/>
    </source>
</evidence>
<keyword evidence="2" id="KW-1015">Disulfide bond</keyword>
<keyword evidence="1 6" id="KW-0732">Signal</keyword>
<evidence type="ECO:0000256" key="5">
    <source>
        <dbReference type="SAM" id="Phobius"/>
    </source>
</evidence>
<evidence type="ECO:0000256" key="2">
    <source>
        <dbReference type="ARBA" id="ARBA00023157"/>
    </source>
</evidence>
<keyword evidence="5" id="KW-0472">Membrane</keyword>
<dbReference type="Gene3D" id="2.20.100.10">
    <property type="entry name" value="Thrombospondin type-1 (TSP1) repeat"/>
    <property type="match status" value="6"/>
</dbReference>
<dbReference type="PANTHER" id="PTHR11311">
    <property type="entry name" value="SPONDIN"/>
    <property type="match status" value="1"/>
</dbReference>
<accession>A0A7E5VAB3</accession>
<dbReference type="KEGG" id="tnl:113492110"/>
<evidence type="ECO:0000256" key="4">
    <source>
        <dbReference type="SAM" id="MobiDB-lite"/>
    </source>
</evidence>
<dbReference type="InterPro" id="IPR036383">
    <property type="entry name" value="TSP1_rpt_sf"/>
</dbReference>
<evidence type="ECO:0000313" key="8">
    <source>
        <dbReference type="Proteomes" id="UP000322000"/>
    </source>
</evidence>
<feature type="transmembrane region" description="Helical" evidence="5">
    <location>
        <begin position="1237"/>
        <end position="1257"/>
    </location>
</feature>
<proteinExistence type="predicted"/>
<dbReference type="SUPFAM" id="SSF82895">
    <property type="entry name" value="TSP-1 type 1 repeat"/>
    <property type="match status" value="3"/>
</dbReference>
<protein>
    <submittedName>
        <fullName evidence="9">Thrombospondin type-1 domain-containing protein 7A-like isoform X1</fullName>
    </submittedName>
</protein>
<dbReference type="SMART" id="SM00209">
    <property type="entry name" value="TSP1"/>
    <property type="match status" value="10"/>
</dbReference>
<dbReference type="Pfam" id="PF19028">
    <property type="entry name" value="TSP1_spondin"/>
    <property type="match status" value="2"/>
</dbReference>
<organism evidence="8 9">
    <name type="scientific">Trichoplusia ni</name>
    <name type="common">Cabbage looper</name>
    <dbReference type="NCBI Taxonomy" id="7111"/>
    <lineage>
        <taxon>Eukaryota</taxon>
        <taxon>Metazoa</taxon>
        <taxon>Ecdysozoa</taxon>
        <taxon>Arthropoda</taxon>
        <taxon>Hexapoda</taxon>
        <taxon>Insecta</taxon>
        <taxon>Pterygota</taxon>
        <taxon>Neoptera</taxon>
        <taxon>Endopterygota</taxon>
        <taxon>Lepidoptera</taxon>
        <taxon>Glossata</taxon>
        <taxon>Ditrysia</taxon>
        <taxon>Noctuoidea</taxon>
        <taxon>Noctuidae</taxon>
        <taxon>Plusiinae</taxon>
        <taxon>Trichoplusia</taxon>
    </lineage>
</organism>
<feature type="domain" description="Spondin-like TSP1" evidence="7">
    <location>
        <begin position="891"/>
        <end position="939"/>
    </location>
</feature>
<name>A0A7E5VAB3_TRINI</name>
<dbReference type="InterPro" id="IPR000884">
    <property type="entry name" value="TSP1_rpt"/>
</dbReference>
<feature type="compositionally biased region" description="Acidic residues" evidence="4">
    <location>
        <begin position="194"/>
        <end position="219"/>
    </location>
</feature>
<feature type="signal peptide" evidence="6">
    <location>
        <begin position="1"/>
        <end position="18"/>
    </location>
</feature>
<evidence type="ECO:0000259" key="7">
    <source>
        <dbReference type="Pfam" id="PF19028"/>
    </source>
</evidence>
<gene>
    <name evidence="9" type="primary">LOC113492110</name>
</gene>
<keyword evidence="5" id="KW-0812">Transmembrane</keyword>
<dbReference type="PANTHER" id="PTHR11311:SF15">
    <property type="entry name" value="SPONDIN-2"/>
    <property type="match status" value="1"/>
</dbReference>
<dbReference type="Proteomes" id="UP000322000">
    <property type="component" value="Chromosome 3"/>
</dbReference>
<dbReference type="InterPro" id="IPR044004">
    <property type="entry name" value="TSP1_spondin_dom"/>
</dbReference>
<dbReference type="Pfam" id="PF00090">
    <property type="entry name" value="TSP_1"/>
    <property type="match status" value="1"/>
</dbReference>
<dbReference type="InParanoid" id="A0A7E5VAB3"/>
<reference evidence="9" key="1">
    <citation type="submission" date="2025-08" db="UniProtKB">
        <authorList>
            <consortium name="RefSeq"/>
        </authorList>
    </citation>
    <scope>IDENTIFICATION</scope>
</reference>
<evidence type="ECO:0000256" key="1">
    <source>
        <dbReference type="ARBA" id="ARBA00022729"/>
    </source>
</evidence>
<feature type="region of interest" description="Disordered" evidence="4">
    <location>
        <begin position="188"/>
        <end position="233"/>
    </location>
</feature>
<evidence type="ECO:0000313" key="9">
    <source>
        <dbReference type="RefSeq" id="XP_026725225.1"/>
    </source>
</evidence>
<keyword evidence="3" id="KW-0325">Glycoprotein</keyword>
<dbReference type="InterPro" id="IPR051418">
    <property type="entry name" value="Spondin/Thrombospondin_T1"/>
</dbReference>
<feature type="domain" description="Spondin-like TSP1" evidence="7">
    <location>
        <begin position="399"/>
        <end position="458"/>
    </location>
</feature>